<dbReference type="AlphaFoldDB" id="A0A1M5UZ29"/>
<dbReference type="Gene3D" id="2.160.10.10">
    <property type="entry name" value="Hexapeptide repeat proteins"/>
    <property type="match status" value="1"/>
</dbReference>
<dbReference type="Pfam" id="PF00132">
    <property type="entry name" value="Hexapep"/>
    <property type="match status" value="1"/>
</dbReference>
<dbReference type="Pfam" id="PF17836">
    <property type="entry name" value="PglD_N"/>
    <property type="match status" value="1"/>
</dbReference>
<evidence type="ECO:0000256" key="1">
    <source>
        <dbReference type="PIRSR" id="PIRSR620019-1"/>
    </source>
</evidence>
<keyword evidence="3" id="KW-0808">Transferase</keyword>
<dbReference type="Gene3D" id="3.40.50.20">
    <property type="match status" value="1"/>
</dbReference>
<reference evidence="3 4" key="1">
    <citation type="submission" date="2016-11" db="EMBL/GenBank/DDBJ databases">
        <authorList>
            <person name="Jaros S."/>
            <person name="Januszkiewicz K."/>
            <person name="Wedrychowicz H."/>
        </authorList>
    </citation>
    <scope>NUCLEOTIDE SEQUENCE [LARGE SCALE GENOMIC DNA]</scope>
    <source>
        <strain evidence="3 4">DSM 8605</strain>
    </source>
</reference>
<dbReference type="CDD" id="cd03360">
    <property type="entry name" value="LbH_AT_putative"/>
    <property type="match status" value="1"/>
</dbReference>
<feature type="site" description="Increases basicity of active site His" evidence="1">
    <location>
        <position position="140"/>
    </location>
</feature>
<dbReference type="EMBL" id="FQXM01000009">
    <property type="protein sequence ID" value="SHH68180.1"/>
    <property type="molecule type" value="Genomic_DNA"/>
</dbReference>
<dbReference type="InterPro" id="IPR011004">
    <property type="entry name" value="Trimer_LpxA-like_sf"/>
</dbReference>
<organism evidence="3 4">
    <name type="scientific">Clostridium grantii DSM 8605</name>
    <dbReference type="NCBI Taxonomy" id="1121316"/>
    <lineage>
        <taxon>Bacteria</taxon>
        <taxon>Bacillati</taxon>
        <taxon>Bacillota</taxon>
        <taxon>Clostridia</taxon>
        <taxon>Eubacteriales</taxon>
        <taxon>Clostridiaceae</taxon>
        <taxon>Clostridium</taxon>
    </lineage>
</organism>
<evidence type="ECO:0000259" key="2">
    <source>
        <dbReference type="Pfam" id="PF17836"/>
    </source>
</evidence>
<proteinExistence type="predicted"/>
<gene>
    <name evidence="3" type="ORF">SAMN02745207_02005</name>
</gene>
<dbReference type="GO" id="GO:0016746">
    <property type="term" value="F:acyltransferase activity"/>
    <property type="evidence" value="ECO:0007669"/>
    <property type="project" value="UniProtKB-KW"/>
</dbReference>
<keyword evidence="4" id="KW-1185">Reference proteome</keyword>
<dbReference type="Proteomes" id="UP000184447">
    <property type="component" value="Unassembled WGS sequence"/>
</dbReference>
<feature type="domain" description="PglD N-terminal" evidence="2">
    <location>
        <begin position="3"/>
        <end position="84"/>
    </location>
</feature>
<dbReference type="STRING" id="1121316.SAMN02745207_02005"/>
<dbReference type="InterPro" id="IPR041561">
    <property type="entry name" value="PglD_N"/>
</dbReference>
<keyword evidence="3" id="KW-0012">Acyltransferase</keyword>
<dbReference type="InterPro" id="IPR020019">
    <property type="entry name" value="AcTrfase_PglD-like"/>
</dbReference>
<name>A0A1M5UZ29_9CLOT</name>
<dbReference type="SUPFAM" id="SSF51161">
    <property type="entry name" value="Trimeric LpxA-like enzymes"/>
    <property type="match status" value="1"/>
</dbReference>
<feature type="active site" description="Proton acceptor" evidence="1">
    <location>
        <position position="139"/>
    </location>
</feature>
<dbReference type="PANTHER" id="PTHR43300:SF7">
    <property type="entry name" value="UDP-N-ACETYLBACILLOSAMINE N-ACETYLTRANSFERASE"/>
    <property type="match status" value="1"/>
</dbReference>
<dbReference type="OrthoDB" id="9801456at2"/>
<dbReference type="PANTHER" id="PTHR43300">
    <property type="entry name" value="ACETYLTRANSFERASE"/>
    <property type="match status" value="1"/>
</dbReference>
<evidence type="ECO:0000313" key="3">
    <source>
        <dbReference type="EMBL" id="SHH68180.1"/>
    </source>
</evidence>
<dbReference type="InterPro" id="IPR001451">
    <property type="entry name" value="Hexapep"/>
</dbReference>
<dbReference type="NCBIfam" id="TIGR03570">
    <property type="entry name" value="NeuD_NnaD"/>
    <property type="match status" value="1"/>
</dbReference>
<sequence>MKDILIIGAGGVGKETAWIIEQINEAKKTWNIIGFIDDNQEIQHKNINGYQVVGRCVDVKRYKGARVVCAIANYKVKKQIVSRVQIYGNEFVNIIHPSVYILKSNHIGQGNIIYPGVVLTTNISIGNHIIISPKCGIGHESNINDYSSILWNVNISGNVTIEEGCFIGTGATILQNINICRESIIGAGSVVLKDIEEKCVVVGVPGKVIKKINV</sequence>
<dbReference type="InterPro" id="IPR050179">
    <property type="entry name" value="Trans_hexapeptide_repeat"/>
</dbReference>
<dbReference type="RefSeq" id="WP_073338295.1">
    <property type="nucleotide sequence ID" value="NZ_FQXM01000009.1"/>
</dbReference>
<protein>
    <submittedName>
        <fullName evidence="3">Sugar O-acyltransferase, sialic acid O-acetyltransferase NeuD family</fullName>
    </submittedName>
</protein>
<accession>A0A1M5UZ29</accession>
<evidence type="ECO:0000313" key="4">
    <source>
        <dbReference type="Proteomes" id="UP000184447"/>
    </source>
</evidence>